<evidence type="ECO:0000259" key="3">
    <source>
        <dbReference type="Pfam" id="PF17782"/>
    </source>
</evidence>
<evidence type="ECO:0000256" key="1">
    <source>
        <dbReference type="ARBA" id="ARBA00006525"/>
    </source>
</evidence>
<keyword evidence="5" id="KW-1185">Reference proteome</keyword>
<dbReference type="PANTHER" id="PTHR43022">
    <property type="entry name" value="PROTEIN SMF"/>
    <property type="match status" value="1"/>
</dbReference>
<dbReference type="EMBL" id="AAWL01000002">
    <property type="protein sequence ID" value="EAX48679.1"/>
    <property type="molecule type" value="Genomic_DNA"/>
</dbReference>
<comment type="caution">
    <text evidence="4">The sequence shown here is derived from an EMBL/GenBank/DDBJ whole genome shotgun (WGS) entry which is preliminary data.</text>
</comment>
<dbReference type="PANTHER" id="PTHR43022:SF1">
    <property type="entry name" value="PROTEIN SMF"/>
    <property type="match status" value="1"/>
</dbReference>
<feature type="domain" description="Smf/DprA SLOG" evidence="2">
    <location>
        <begin position="2"/>
        <end position="206"/>
    </location>
</feature>
<proteinExistence type="inferred from homology"/>
<reference evidence="4 5" key="1">
    <citation type="submission" date="2007-01" db="EMBL/GenBank/DDBJ databases">
        <title>Annotation of the draft genome assembly of Thermosinus carboxydivorans Nor1.</title>
        <authorList>
            <consortium name="US DOE Joint Genome Institute (JGI-ORNL)"/>
            <person name="Larimer F."/>
            <person name="Land M."/>
            <person name="Hauser L."/>
        </authorList>
    </citation>
    <scope>NUCLEOTIDE SEQUENCE [LARGE SCALE GENOMIC DNA]</scope>
    <source>
        <strain evidence="4 5">Nor1</strain>
    </source>
</reference>
<protein>
    <submittedName>
        <fullName evidence="4">DNA protecting protein DprA</fullName>
    </submittedName>
</protein>
<dbReference type="AlphaFoldDB" id="A1HN52"/>
<dbReference type="eggNOG" id="COG0758">
    <property type="taxonomic scope" value="Bacteria"/>
</dbReference>
<feature type="domain" description="DprA winged helix" evidence="3">
    <location>
        <begin position="215"/>
        <end position="265"/>
    </location>
</feature>
<dbReference type="Pfam" id="PF02481">
    <property type="entry name" value="DNA_processg_A"/>
    <property type="match status" value="1"/>
</dbReference>
<dbReference type="Gene3D" id="3.40.50.450">
    <property type="match status" value="1"/>
</dbReference>
<name>A1HN52_9FIRM</name>
<sequence length="282" mass="30281">MFTDHEYPPLLREIFNPPYVLFYRGRLPRPKELLIAIVGARRASSYGRNVAQMLGAGLAAAGIGVVSGAARGIDTAAHKGALQKGQTYAVLGCGVDVCYPPENAKILAEIAETGGIISEYAPGTPPHAGHFPARNRIINGMCRGVVVVEAGERSGALITADYALEEGRDVFAVPGSIFSEGSKGVHRLLKQGAKLVTEVQDILEEYDVRPVSHYAAPELLPDEAAVYGSLDYEHPLSVDEIVIKTNLSASKVTYALLQLELRGLIGEDGAKRYIRTAREGDR</sequence>
<gene>
    <name evidence="4" type="ORF">TcarDRAFT_2151</name>
</gene>
<dbReference type="SUPFAM" id="SSF102405">
    <property type="entry name" value="MCP/YpsA-like"/>
    <property type="match status" value="1"/>
</dbReference>
<dbReference type="InterPro" id="IPR036388">
    <property type="entry name" value="WH-like_DNA-bd_sf"/>
</dbReference>
<evidence type="ECO:0000259" key="2">
    <source>
        <dbReference type="Pfam" id="PF02481"/>
    </source>
</evidence>
<dbReference type="InterPro" id="IPR057666">
    <property type="entry name" value="DrpA_SLOG"/>
</dbReference>
<evidence type="ECO:0000313" key="5">
    <source>
        <dbReference type="Proteomes" id="UP000005139"/>
    </source>
</evidence>
<dbReference type="InterPro" id="IPR041614">
    <property type="entry name" value="DprA_WH"/>
</dbReference>
<dbReference type="Proteomes" id="UP000005139">
    <property type="component" value="Unassembled WGS sequence"/>
</dbReference>
<dbReference type="GO" id="GO:0009294">
    <property type="term" value="P:DNA-mediated transformation"/>
    <property type="evidence" value="ECO:0007669"/>
    <property type="project" value="InterPro"/>
</dbReference>
<dbReference type="Pfam" id="PF17782">
    <property type="entry name" value="WHD_DprA"/>
    <property type="match status" value="1"/>
</dbReference>
<dbReference type="Gene3D" id="1.10.10.10">
    <property type="entry name" value="Winged helix-like DNA-binding domain superfamily/Winged helix DNA-binding domain"/>
    <property type="match status" value="1"/>
</dbReference>
<comment type="similarity">
    <text evidence="1">Belongs to the DprA/Smf family.</text>
</comment>
<accession>A1HN52</accession>
<dbReference type="NCBIfam" id="TIGR00732">
    <property type="entry name" value="dprA"/>
    <property type="match status" value="1"/>
</dbReference>
<reference evidence="4 5" key="2">
    <citation type="submission" date="2007-01" db="EMBL/GenBank/DDBJ databases">
        <title>Sequencing of the draft genome and assembly of Thermosinus carboxydivorans Nor1.</title>
        <authorList>
            <consortium name="US DOE Joint Genome Institute (JGI-PGF)"/>
            <person name="Copeland A."/>
            <person name="Lucas S."/>
            <person name="Lapidus A."/>
            <person name="Barry K."/>
            <person name="Glavina del Rio T."/>
            <person name="Dalin E."/>
            <person name="Tice H."/>
            <person name="Bruce D."/>
            <person name="Pitluck S."/>
            <person name="Richardson P."/>
        </authorList>
    </citation>
    <scope>NUCLEOTIDE SEQUENCE [LARGE SCALE GENOMIC DNA]</scope>
    <source>
        <strain evidence="4 5">Nor1</strain>
    </source>
</reference>
<dbReference type="InterPro" id="IPR003488">
    <property type="entry name" value="DprA"/>
</dbReference>
<evidence type="ECO:0000313" key="4">
    <source>
        <dbReference type="EMBL" id="EAX48679.1"/>
    </source>
</evidence>
<organism evidence="4 5">
    <name type="scientific">Thermosinus carboxydivorans Nor1</name>
    <dbReference type="NCBI Taxonomy" id="401526"/>
    <lineage>
        <taxon>Bacteria</taxon>
        <taxon>Bacillati</taxon>
        <taxon>Bacillota</taxon>
        <taxon>Negativicutes</taxon>
        <taxon>Selenomonadales</taxon>
        <taxon>Sporomusaceae</taxon>
        <taxon>Thermosinus</taxon>
    </lineage>
</organism>